<sequence>MVGVYFAQWLMGLVYALENLLQVKAFRKN</sequence>
<proteinExistence type="predicted"/>
<feature type="transmembrane region" description="Helical" evidence="1">
    <location>
        <begin position="6"/>
        <end position="23"/>
    </location>
</feature>
<evidence type="ECO:0000313" key="2">
    <source>
        <dbReference type="EMBL" id="MBX49076.1"/>
    </source>
</evidence>
<dbReference type="AlphaFoldDB" id="A0A2P2P2Q0"/>
<keyword evidence="1" id="KW-0812">Transmembrane</keyword>
<keyword evidence="1" id="KW-0472">Membrane</keyword>
<protein>
    <submittedName>
        <fullName evidence="2">Uncharacterized protein</fullName>
    </submittedName>
</protein>
<evidence type="ECO:0000256" key="1">
    <source>
        <dbReference type="SAM" id="Phobius"/>
    </source>
</evidence>
<organism evidence="2">
    <name type="scientific">Rhizophora mucronata</name>
    <name type="common">Asiatic mangrove</name>
    <dbReference type="NCBI Taxonomy" id="61149"/>
    <lineage>
        <taxon>Eukaryota</taxon>
        <taxon>Viridiplantae</taxon>
        <taxon>Streptophyta</taxon>
        <taxon>Embryophyta</taxon>
        <taxon>Tracheophyta</taxon>
        <taxon>Spermatophyta</taxon>
        <taxon>Magnoliopsida</taxon>
        <taxon>eudicotyledons</taxon>
        <taxon>Gunneridae</taxon>
        <taxon>Pentapetalae</taxon>
        <taxon>rosids</taxon>
        <taxon>fabids</taxon>
        <taxon>Malpighiales</taxon>
        <taxon>Rhizophoraceae</taxon>
        <taxon>Rhizophora</taxon>
    </lineage>
</organism>
<name>A0A2P2P2Q0_RHIMU</name>
<accession>A0A2P2P2Q0</accession>
<reference evidence="2" key="1">
    <citation type="submission" date="2018-02" db="EMBL/GenBank/DDBJ databases">
        <title>Rhizophora mucronata_Transcriptome.</title>
        <authorList>
            <person name="Meera S.P."/>
            <person name="Sreeshan A."/>
            <person name="Augustine A."/>
        </authorList>
    </citation>
    <scope>NUCLEOTIDE SEQUENCE</scope>
    <source>
        <tissue evidence="2">Leaf</tissue>
    </source>
</reference>
<keyword evidence="1" id="KW-1133">Transmembrane helix</keyword>
<dbReference type="EMBL" id="GGEC01068592">
    <property type="protein sequence ID" value="MBX49076.1"/>
    <property type="molecule type" value="Transcribed_RNA"/>
</dbReference>